<dbReference type="Pfam" id="PF18376">
    <property type="entry name" value="MDD_C"/>
    <property type="match status" value="1"/>
</dbReference>
<accession>A0ABQ9JVT7</accession>
<evidence type="ECO:0000259" key="1">
    <source>
        <dbReference type="Pfam" id="PF18376"/>
    </source>
</evidence>
<evidence type="ECO:0000313" key="2">
    <source>
        <dbReference type="EMBL" id="KAJ8981458.1"/>
    </source>
</evidence>
<comment type="caution">
    <text evidence="2">The sequence shown here is derived from an EMBL/GenBank/DDBJ whole genome shotgun (WGS) entry which is preliminary data.</text>
</comment>
<feature type="domain" description="Mvd1 C-terminal" evidence="1">
    <location>
        <begin position="56"/>
        <end position="221"/>
    </location>
</feature>
<dbReference type="PANTHER" id="PTHR10977">
    <property type="entry name" value="DIPHOSPHOMEVALONATE DECARBOXYLASE"/>
    <property type="match status" value="1"/>
</dbReference>
<gene>
    <name evidence="2" type="ORF">NQ317_000134</name>
</gene>
<dbReference type="InterPro" id="IPR036554">
    <property type="entry name" value="GHMP_kinase_C_sf"/>
</dbReference>
<dbReference type="Gene3D" id="3.30.70.890">
    <property type="entry name" value="GHMP kinase, C-terminal domain"/>
    <property type="match status" value="1"/>
</dbReference>
<dbReference type="EMBL" id="JAPWTJ010000182">
    <property type="protein sequence ID" value="KAJ8981458.1"/>
    <property type="molecule type" value="Genomic_DNA"/>
</dbReference>
<proteinExistence type="predicted"/>
<dbReference type="PANTHER" id="PTHR10977:SF3">
    <property type="entry name" value="DIPHOSPHOMEVALONATE DECARBOXYLASE"/>
    <property type="match status" value="1"/>
</dbReference>
<reference evidence="2" key="1">
    <citation type="journal article" date="2023" name="Insect Mol. Biol.">
        <title>Genome sequencing provides insights into the evolution of gene families encoding plant cell wall-degrading enzymes in longhorned beetles.</title>
        <authorList>
            <person name="Shin N.R."/>
            <person name="Okamura Y."/>
            <person name="Kirsch R."/>
            <person name="Pauchet Y."/>
        </authorList>
    </citation>
    <scope>NUCLEOTIDE SEQUENCE</scope>
    <source>
        <strain evidence="2">MMC_N1</strain>
    </source>
</reference>
<sequence>MKYRKMFLAQQDWVQGSACRSMYGGWVQWCKGQDKSGHDSIAKQIVPASHWPDMRVLILVVSDNKKKDGSTDGMRRSRAITEAIKNKNFAKFAEITMQDSNQFHAICLDTYPPCVYMNDTSHAIVQLVHSYNTYKLSVKVAYTFDAGPNACLYLLEQDVEEFMSLVNYVFPSSNKDEYIRGLPLTMKPVPEGLKLSMDLKQSSHHLKYIIHTKIGEGPKVIHDSAQHLLTETGLPKYFVK</sequence>
<organism evidence="2 3">
    <name type="scientific">Molorchus minor</name>
    <dbReference type="NCBI Taxonomy" id="1323400"/>
    <lineage>
        <taxon>Eukaryota</taxon>
        <taxon>Metazoa</taxon>
        <taxon>Ecdysozoa</taxon>
        <taxon>Arthropoda</taxon>
        <taxon>Hexapoda</taxon>
        <taxon>Insecta</taxon>
        <taxon>Pterygota</taxon>
        <taxon>Neoptera</taxon>
        <taxon>Endopterygota</taxon>
        <taxon>Coleoptera</taxon>
        <taxon>Polyphaga</taxon>
        <taxon>Cucujiformia</taxon>
        <taxon>Chrysomeloidea</taxon>
        <taxon>Cerambycidae</taxon>
        <taxon>Lamiinae</taxon>
        <taxon>Monochamini</taxon>
        <taxon>Molorchus</taxon>
    </lineage>
</organism>
<keyword evidence="3" id="KW-1185">Reference proteome</keyword>
<dbReference type="SUPFAM" id="SSF55060">
    <property type="entry name" value="GHMP Kinase, C-terminal domain"/>
    <property type="match status" value="1"/>
</dbReference>
<evidence type="ECO:0000313" key="3">
    <source>
        <dbReference type="Proteomes" id="UP001162164"/>
    </source>
</evidence>
<dbReference type="Proteomes" id="UP001162164">
    <property type="component" value="Unassembled WGS sequence"/>
</dbReference>
<dbReference type="InterPro" id="IPR041431">
    <property type="entry name" value="Mvd1_C"/>
</dbReference>
<protein>
    <recommendedName>
        <fullName evidence="1">Mvd1 C-terminal domain-containing protein</fullName>
    </recommendedName>
</protein>
<dbReference type="Gene3D" id="3.30.230.10">
    <property type="match status" value="1"/>
</dbReference>
<name>A0ABQ9JVT7_9CUCU</name>
<dbReference type="InterPro" id="IPR014721">
    <property type="entry name" value="Ribsml_uS5_D2-typ_fold_subgr"/>
</dbReference>